<dbReference type="InterPro" id="IPR007566">
    <property type="entry name" value="PEP_COase_arc-type"/>
</dbReference>
<dbReference type="Pfam" id="PF14010">
    <property type="entry name" value="PEPcase_2"/>
    <property type="match status" value="1"/>
</dbReference>
<name>A0A2H0VAA1_9BACT</name>
<keyword evidence="5" id="KW-0670">Pyruvate</keyword>
<evidence type="ECO:0000256" key="2">
    <source>
        <dbReference type="ARBA" id="ARBA00023239"/>
    </source>
</evidence>
<dbReference type="EMBL" id="PFAK01000051">
    <property type="protein sequence ID" value="PIR96037.1"/>
    <property type="molecule type" value="Genomic_DNA"/>
</dbReference>
<dbReference type="PIRSF" id="PIRSF006677">
    <property type="entry name" value="UCP006677"/>
    <property type="match status" value="1"/>
</dbReference>
<keyword evidence="3" id="KW-0120">Carbon dioxide fixation</keyword>
<keyword evidence="2" id="KW-0456">Lyase</keyword>
<keyword evidence="1" id="KW-0460">Magnesium</keyword>
<dbReference type="NCBIfam" id="TIGR02751">
    <property type="entry name" value="PEPCase_arch"/>
    <property type="match status" value="1"/>
</dbReference>
<dbReference type="EC" id="4.1.1.31" evidence="4"/>
<reference evidence="6" key="1">
    <citation type="submission" date="2017-09" db="EMBL/GenBank/DDBJ databases">
        <title>Depth-based differentiation of microbial function through sediment-hosted aquifers and enrichment of novel symbionts in the deep terrestrial subsurface.</title>
        <authorList>
            <person name="Probst A.J."/>
            <person name="Ladd B."/>
            <person name="Jarett J.K."/>
            <person name="Geller-Mcgrath D.E."/>
            <person name="Sieber C.M.K."/>
            <person name="Emerson J.B."/>
            <person name="Anantharaman K."/>
            <person name="Thomas B.C."/>
            <person name="Malmstrom R."/>
            <person name="Stieglmeier M."/>
            <person name="Klingl A."/>
            <person name="Woyke T."/>
            <person name="Ryan C.M."/>
            <person name="Banfield J.F."/>
        </authorList>
    </citation>
    <scope>NUCLEOTIDE SEQUENCE [LARGE SCALE GENOMIC DNA]</scope>
</reference>
<dbReference type="GO" id="GO:0006099">
    <property type="term" value="P:tricarboxylic acid cycle"/>
    <property type="evidence" value="ECO:0007669"/>
    <property type="project" value="InterPro"/>
</dbReference>
<dbReference type="Proteomes" id="UP000230922">
    <property type="component" value="Unassembled WGS sequence"/>
</dbReference>
<protein>
    <recommendedName>
        <fullName evidence="4">Phosphoenolpyruvate carboxylase</fullName>
        <ecNumber evidence="4">4.1.1.31</ecNumber>
    </recommendedName>
</protein>
<evidence type="ECO:0000313" key="5">
    <source>
        <dbReference type="EMBL" id="PIR96037.1"/>
    </source>
</evidence>
<dbReference type="SUPFAM" id="SSF51621">
    <property type="entry name" value="Phosphoenolpyruvate/pyruvate domain"/>
    <property type="match status" value="1"/>
</dbReference>
<accession>A0A2H0VAA1</accession>
<dbReference type="GO" id="GO:0008964">
    <property type="term" value="F:phosphoenolpyruvate carboxylase activity"/>
    <property type="evidence" value="ECO:0007669"/>
    <property type="project" value="UniProtKB-UniRule"/>
</dbReference>
<dbReference type="InterPro" id="IPR015813">
    <property type="entry name" value="Pyrv/PenolPyrv_kinase-like_dom"/>
</dbReference>
<organism evidence="5 6">
    <name type="scientific">Candidatus Doudnabacteria bacterium CG10_big_fil_rev_8_21_14_0_10_42_18</name>
    <dbReference type="NCBI Taxonomy" id="1974552"/>
    <lineage>
        <taxon>Bacteria</taxon>
        <taxon>Candidatus Doudnaibacteriota</taxon>
    </lineage>
</organism>
<proteinExistence type="predicted"/>
<gene>
    <name evidence="5" type="primary">ppcA</name>
    <name evidence="5" type="ORF">COT92_03110</name>
</gene>
<comment type="caution">
    <text evidence="5">The sequence shown here is derived from an EMBL/GenBank/DDBJ whole genome shotgun (WGS) entry which is preliminary data.</text>
</comment>
<dbReference type="AlphaFoldDB" id="A0A2H0VAA1"/>
<evidence type="ECO:0000256" key="3">
    <source>
        <dbReference type="ARBA" id="ARBA00023300"/>
    </source>
</evidence>
<dbReference type="GO" id="GO:0015977">
    <property type="term" value="P:carbon fixation"/>
    <property type="evidence" value="ECO:0007669"/>
    <property type="project" value="UniProtKB-KW"/>
</dbReference>
<evidence type="ECO:0000256" key="4">
    <source>
        <dbReference type="NCBIfam" id="TIGR02751"/>
    </source>
</evidence>
<evidence type="ECO:0000256" key="1">
    <source>
        <dbReference type="ARBA" id="ARBA00022842"/>
    </source>
</evidence>
<evidence type="ECO:0000313" key="6">
    <source>
        <dbReference type="Proteomes" id="UP000230922"/>
    </source>
</evidence>
<sequence length="508" mass="57495">MKKKTTRHKIPATMATQHPDHAAKPFWHASSFISTAHEAYEAYVCFSELGIDEYKWDWEGKLVDESVLERLVADHWQYFKKHPLGKDKFLTFRLPNPKVQNEFRLGRALMGILSAASLAKQVGLFSPPLFEVILPMTESEKEMLSIQEAFREISSLKHPLYNLGGNGTLKHIEIIPLFEQVNTIINSDKILTRYIELHKIIFGFEPVYIRPYMARSDPALNSGLVPTMMAIKIGLSKYKKLEKQTGIKMYPVVGVGTLPFRGSINPTHIGKFIKEYAGISTTIIQSAFRYDFPKAQVIKAVKKLNKELPKGKAQNINAEDEKQIVKAIKSFENPYRKSIEKLALLINKIAANVSKRRERVLHIGLFGYSRGEGKVKLPRAITFTSSLYSYGIPPEIIGTGRGLKKAMADGSIKIIEKYYINIKHDLTKAGRFVNKQGLMEIAKKNPAFAEIMEDIEGVEQYLGFELGPRTLDEQQHALITTNIQQSLTKNKKVTHLIDQAALLRRSNG</sequence>